<reference evidence="1" key="1">
    <citation type="submission" date="2018-05" db="EMBL/GenBank/DDBJ databases">
        <authorList>
            <person name="Lanie J.A."/>
            <person name="Ng W.-L."/>
            <person name="Kazmierczak K.M."/>
            <person name="Andrzejewski T.M."/>
            <person name="Davidsen T.M."/>
            <person name="Wayne K.J."/>
            <person name="Tettelin H."/>
            <person name="Glass J.I."/>
            <person name="Rusch D."/>
            <person name="Podicherti R."/>
            <person name="Tsui H.-C.T."/>
            <person name="Winkler M.E."/>
        </authorList>
    </citation>
    <scope>NUCLEOTIDE SEQUENCE</scope>
</reference>
<dbReference type="EMBL" id="UINC01091185">
    <property type="protein sequence ID" value="SVC43757.1"/>
    <property type="molecule type" value="Genomic_DNA"/>
</dbReference>
<name>A0A382M7T3_9ZZZZ</name>
<dbReference type="AlphaFoldDB" id="A0A382M7T3"/>
<sequence>MKEVIMKKLLFWMVLIVGIIAVIGACKKSDDSTTTAAACSSSLSTTASGTLTGLKTTMGVDNVTGTYNLSWQGATPTAGCISSGAVTEMIGYGGIPSDSLNFKNQLIVTSSTSFTELVTYYSDNNSCATVSGYHATSYTNFTVGDNITIVDAPTPYPDYGTKVSYKATCFMAKGVTDTATAFLNSMSTVSGAVTGTELNQEDNGDTYYNIMAVNDNHTSSVYDWLFVGPKSTSAYPDNYSSSSGDVMWQ</sequence>
<proteinExistence type="predicted"/>
<organism evidence="1">
    <name type="scientific">marine metagenome</name>
    <dbReference type="NCBI Taxonomy" id="408172"/>
    <lineage>
        <taxon>unclassified sequences</taxon>
        <taxon>metagenomes</taxon>
        <taxon>ecological metagenomes</taxon>
    </lineage>
</organism>
<protein>
    <submittedName>
        <fullName evidence="1">Uncharacterized protein</fullName>
    </submittedName>
</protein>
<dbReference type="PROSITE" id="PS51257">
    <property type="entry name" value="PROKAR_LIPOPROTEIN"/>
    <property type="match status" value="1"/>
</dbReference>
<evidence type="ECO:0000313" key="1">
    <source>
        <dbReference type="EMBL" id="SVC43757.1"/>
    </source>
</evidence>
<accession>A0A382M7T3</accession>
<gene>
    <name evidence="1" type="ORF">METZ01_LOCUS296611</name>
</gene>